<proteinExistence type="predicted"/>
<gene>
    <name evidence="1" type="ORF">LCGC14_2096870</name>
</gene>
<name>A0A0F9GPA9_9ZZZZ</name>
<sequence>PITRRYRDGVDWHEAGGVALMMELIARRGSCDGCRTLPEVEARYRGVDRLHAELSASRSMRTRAELLGLSFREKRGIYVHIGRDGQPIFGGGGCHRLGIARLLDLDRIPVQVGAVHPLAIAHGAYGALRGGKGLARTQQP</sequence>
<organism evidence="1">
    <name type="scientific">marine sediment metagenome</name>
    <dbReference type="NCBI Taxonomy" id="412755"/>
    <lineage>
        <taxon>unclassified sequences</taxon>
        <taxon>metagenomes</taxon>
        <taxon>ecological metagenomes</taxon>
    </lineage>
</organism>
<protein>
    <submittedName>
        <fullName evidence="1">Uncharacterized protein</fullName>
    </submittedName>
</protein>
<evidence type="ECO:0000313" key="1">
    <source>
        <dbReference type="EMBL" id="KKL71240.1"/>
    </source>
</evidence>
<feature type="non-terminal residue" evidence="1">
    <location>
        <position position="1"/>
    </location>
</feature>
<reference evidence="1" key="1">
    <citation type="journal article" date="2015" name="Nature">
        <title>Complex archaea that bridge the gap between prokaryotes and eukaryotes.</title>
        <authorList>
            <person name="Spang A."/>
            <person name="Saw J.H."/>
            <person name="Jorgensen S.L."/>
            <person name="Zaremba-Niedzwiedzka K."/>
            <person name="Martijn J."/>
            <person name="Lind A.E."/>
            <person name="van Eijk R."/>
            <person name="Schleper C."/>
            <person name="Guy L."/>
            <person name="Ettema T.J."/>
        </authorList>
    </citation>
    <scope>NUCLEOTIDE SEQUENCE</scope>
</reference>
<comment type="caution">
    <text evidence="1">The sequence shown here is derived from an EMBL/GenBank/DDBJ whole genome shotgun (WGS) entry which is preliminary data.</text>
</comment>
<dbReference type="EMBL" id="LAZR01025651">
    <property type="protein sequence ID" value="KKL71240.1"/>
    <property type="molecule type" value="Genomic_DNA"/>
</dbReference>
<dbReference type="AlphaFoldDB" id="A0A0F9GPA9"/>
<accession>A0A0F9GPA9</accession>